<sequence length="138" mass="15350">MAKVGVVEDEVIYGEGVGTGTWDRGSSSVKYEGDDLQVRCYYIGCNLNEYAISSAQVYSNTPVNFDYKLERPMLNVGAIFVAVKFLTVKLPSETNSSNGDHTFSKQPPLPSPLRFSNSSRFHTYIHQLLRLGSIFEVS</sequence>
<evidence type="ECO:0000313" key="1">
    <source>
        <dbReference type="EMBL" id="CAL0318612.1"/>
    </source>
</evidence>
<reference evidence="1 2" key="1">
    <citation type="submission" date="2024-03" db="EMBL/GenBank/DDBJ databases">
        <authorList>
            <person name="Martinez-Hernandez J."/>
        </authorList>
    </citation>
    <scope>NUCLEOTIDE SEQUENCE [LARGE SCALE GENOMIC DNA]</scope>
</reference>
<accession>A0AAV1XCF2</accession>
<organism evidence="1 2">
    <name type="scientific">Lupinus luteus</name>
    <name type="common">European yellow lupine</name>
    <dbReference type="NCBI Taxonomy" id="3873"/>
    <lineage>
        <taxon>Eukaryota</taxon>
        <taxon>Viridiplantae</taxon>
        <taxon>Streptophyta</taxon>
        <taxon>Embryophyta</taxon>
        <taxon>Tracheophyta</taxon>
        <taxon>Spermatophyta</taxon>
        <taxon>Magnoliopsida</taxon>
        <taxon>eudicotyledons</taxon>
        <taxon>Gunneridae</taxon>
        <taxon>Pentapetalae</taxon>
        <taxon>rosids</taxon>
        <taxon>fabids</taxon>
        <taxon>Fabales</taxon>
        <taxon>Fabaceae</taxon>
        <taxon>Papilionoideae</taxon>
        <taxon>50 kb inversion clade</taxon>
        <taxon>genistoids sensu lato</taxon>
        <taxon>core genistoids</taxon>
        <taxon>Genisteae</taxon>
        <taxon>Lupinus</taxon>
    </lineage>
</organism>
<dbReference type="EMBL" id="CAXHTB010000013">
    <property type="protein sequence ID" value="CAL0318612.1"/>
    <property type="molecule type" value="Genomic_DNA"/>
</dbReference>
<name>A0AAV1XCF2_LUPLU</name>
<keyword evidence="2" id="KW-1185">Reference proteome</keyword>
<gene>
    <name evidence="1" type="ORF">LLUT_LOCUS19672</name>
</gene>
<dbReference type="Proteomes" id="UP001497480">
    <property type="component" value="Unassembled WGS sequence"/>
</dbReference>
<proteinExistence type="predicted"/>
<protein>
    <submittedName>
        <fullName evidence="1">Uncharacterized protein</fullName>
    </submittedName>
</protein>
<comment type="caution">
    <text evidence="1">The sequence shown here is derived from an EMBL/GenBank/DDBJ whole genome shotgun (WGS) entry which is preliminary data.</text>
</comment>
<evidence type="ECO:0000313" key="2">
    <source>
        <dbReference type="Proteomes" id="UP001497480"/>
    </source>
</evidence>
<dbReference type="AlphaFoldDB" id="A0AAV1XCF2"/>